<organism evidence="2 3">
    <name type="scientific">Ephemerocybe angulata</name>
    <dbReference type="NCBI Taxonomy" id="980116"/>
    <lineage>
        <taxon>Eukaryota</taxon>
        <taxon>Fungi</taxon>
        <taxon>Dikarya</taxon>
        <taxon>Basidiomycota</taxon>
        <taxon>Agaricomycotina</taxon>
        <taxon>Agaricomycetes</taxon>
        <taxon>Agaricomycetidae</taxon>
        <taxon>Agaricales</taxon>
        <taxon>Agaricineae</taxon>
        <taxon>Psathyrellaceae</taxon>
        <taxon>Ephemerocybe</taxon>
    </lineage>
</organism>
<name>A0A8H6HHY6_9AGAR</name>
<evidence type="ECO:0000256" key="1">
    <source>
        <dbReference type="SAM" id="MobiDB-lite"/>
    </source>
</evidence>
<proteinExistence type="predicted"/>
<feature type="non-terminal residue" evidence="2">
    <location>
        <position position="215"/>
    </location>
</feature>
<comment type="caution">
    <text evidence="2">The sequence shown here is derived from an EMBL/GenBank/DDBJ whole genome shotgun (WGS) entry which is preliminary data.</text>
</comment>
<keyword evidence="3" id="KW-1185">Reference proteome</keyword>
<dbReference type="EMBL" id="JACGCI010000084">
    <property type="protein sequence ID" value="KAF6747119.1"/>
    <property type="molecule type" value="Genomic_DNA"/>
</dbReference>
<feature type="compositionally biased region" description="Low complexity" evidence="1">
    <location>
        <begin position="1"/>
        <end position="23"/>
    </location>
</feature>
<feature type="region of interest" description="Disordered" evidence="1">
    <location>
        <begin position="96"/>
        <end position="194"/>
    </location>
</feature>
<gene>
    <name evidence="2" type="ORF">DFP72DRAFT_1050318</name>
</gene>
<sequence length="215" mass="23283">MEADSAAPSAPSTSTASFAHPAPASLPPSGAKRGRPKGSKDKPRPPGAQPRGRPRKKRVTEKSRSVPADEELADDEYEAFFENEVYDFDDLDAIENRHIGAPRSQLNPAPLPQERQDDGHQAHAEASRAKRAELDEAAKSTNARPFFTSAASYDDEVSDSDTDPDSGCDDDSPGTAGRGAQKENTQKVNAKGNKCWFVPPKGMASWLVDYFIDEI</sequence>
<dbReference type="AlphaFoldDB" id="A0A8H6HHY6"/>
<feature type="region of interest" description="Disordered" evidence="1">
    <location>
        <begin position="1"/>
        <end position="76"/>
    </location>
</feature>
<evidence type="ECO:0000313" key="3">
    <source>
        <dbReference type="Proteomes" id="UP000521943"/>
    </source>
</evidence>
<feature type="compositionally biased region" description="Acidic residues" evidence="1">
    <location>
        <begin position="153"/>
        <end position="172"/>
    </location>
</feature>
<dbReference type="Proteomes" id="UP000521943">
    <property type="component" value="Unassembled WGS sequence"/>
</dbReference>
<protein>
    <submittedName>
        <fullName evidence="2">Uncharacterized protein</fullName>
    </submittedName>
</protein>
<reference evidence="2 3" key="1">
    <citation type="submission" date="2020-07" db="EMBL/GenBank/DDBJ databases">
        <title>Comparative genomics of pyrophilous fungi reveals a link between fire events and developmental genes.</title>
        <authorList>
            <consortium name="DOE Joint Genome Institute"/>
            <person name="Steindorff A.S."/>
            <person name="Carver A."/>
            <person name="Calhoun S."/>
            <person name="Stillman K."/>
            <person name="Liu H."/>
            <person name="Lipzen A."/>
            <person name="Pangilinan J."/>
            <person name="Labutti K."/>
            <person name="Bruns T.D."/>
            <person name="Grigoriev I.V."/>
        </authorList>
    </citation>
    <scope>NUCLEOTIDE SEQUENCE [LARGE SCALE GENOMIC DNA]</scope>
    <source>
        <strain evidence="2 3">CBS 144469</strain>
    </source>
</reference>
<feature type="compositionally biased region" description="Basic and acidic residues" evidence="1">
    <location>
        <begin position="114"/>
        <end position="138"/>
    </location>
</feature>
<evidence type="ECO:0000313" key="2">
    <source>
        <dbReference type="EMBL" id="KAF6747119.1"/>
    </source>
</evidence>
<accession>A0A8H6HHY6</accession>